<dbReference type="InterPro" id="IPR004387">
    <property type="entry name" value="Pept_M50_Zn"/>
</dbReference>
<evidence type="ECO:0000259" key="11">
    <source>
        <dbReference type="SMART" id="SM00228"/>
    </source>
</evidence>
<evidence type="ECO:0000256" key="6">
    <source>
        <dbReference type="ARBA" id="ARBA00022833"/>
    </source>
</evidence>
<comment type="cofactor">
    <cofactor evidence="1">
        <name>Zn(2+)</name>
        <dbReference type="ChEBI" id="CHEBI:29105"/>
    </cofactor>
</comment>
<keyword evidence="9 10" id="KW-0472">Membrane</keyword>
<reference evidence="12" key="1">
    <citation type="submission" date="2018-06" db="EMBL/GenBank/DDBJ databases">
        <authorList>
            <person name="Zhirakovskaya E."/>
        </authorList>
    </citation>
    <scope>NUCLEOTIDE SEQUENCE</scope>
</reference>
<gene>
    <name evidence="12" type="ORF">MNBD_IGNAVI01-2779</name>
</gene>
<feature type="transmembrane region" description="Helical" evidence="10">
    <location>
        <begin position="6"/>
        <end position="25"/>
    </location>
</feature>
<dbReference type="InterPro" id="IPR036034">
    <property type="entry name" value="PDZ_sf"/>
</dbReference>
<dbReference type="GO" id="GO:0006508">
    <property type="term" value="P:proteolysis"/>
    <property type="evidence" value="ECO:0007669"/>
    <property type="project" value="UniProtKB-KW"/>
</dbReference>
<proteinExistence type="predicted"/>
<evidence type="ECO:0000256" key="8">
    <source>
        <dbReference type="ARBA" id="ARBA00023049"/>
    </source>
</evidence>
<protein>
    <submittedName>
        <fullName evidence="12">Membrane-associated zinc metalloprotease</fullName>
    </submittedName>
</protein>
<evidence type="ECO:0000256" key="5">
    <source>
        <dbReference type="ARBA" id="ARBA00022801"/>
    </source>
</evidence>
<dbReference type="Pfam" id="PF17820">
    <property type="entry name" value="PDZ_6"/>
    <property type="match status" value="2"/>
</dbReference>
<evidence type="ECO:0000256" key="2">
    <source>
        <dbReference type="ARBA" id="ARBA00004141"/>
    </source>
</evidence>
<evidence type="ECO:0000256" key="7">
    <source>
        <dbReference type="ARBA" id="ARBA00022989"/>
    </source>
</evidence>
<feature type="domain" description="PDZ" evidence="11">
    <location>
        <begin position="221"/>
        <end position="289"/>
    </location>
</feature>
<evidence type="ECO:0000256" key="4">
    <source>
        <dbReference type="ARBA" id="ARBA00022692"/>
    </source>
</evidence>
<dbReference type="InterPro" id="IPR008915">
    <property type="entry name" value="Peptidase_M50"/>
</dbReference>
<dbReference type="PANTHER" id="PTHR42837">
    <property type="entry name" value="REGULATOR OF SIGMA-E PROTEASE RSEP"/>
    <property type="match status" value="1"/>
</dbReference>
<evidence type="ECO:0000256" key="10">
    <source>
        <dbReference type="SAM" id="Phobius"/>
    </source>
</evidence>
<organism evidence="12">
    <name type="scientific">hydrothermal vent metagenome</name>
    <dbReference type="NCBI Taxonomy" id="652676"/>
    <lineage>
        <taxon>unclassified sequences</taxon>
        <taxon>metagenomes</taxon>
        <taxon>ecological metagenomes</taxon>
    </lineage>
</organism>
<dbReference type="PANTHER" id="PTHR42837:SF2">
    <property type="entry name" value="MEMBRANE METALLOPROTEASE ARASP2, CHLOROPLASTIC-RELATED"/>
    <property type="match status" value="1"/>
</dbReference>
<feature type="transmembrane region" description="Helical" evidence="10">
    <location>
        <begin position="426"/>
        <end position="445"/>
    </location>
</feature>
<dbReference type="Pfam" id="PF02163">
    <property type="entry name" value="Peptidase_M50"/>
    <property type="match status" value="1"/>
</dbReference>
<evidence type="ECO:0000256" key="1">
    <source>
        <dbReference type="ARBA" id="ARBA00001947"/>
    </source>
</evidence>
<dbReference type="CDD" id="cd06163">
    <property type="entry name" value="S2P-M50_PDZ_RseP-like"/>
    <property type="match status" value="1"/>
</dbReference>
<keyword evidence="8 12" id="KW-0482">Metalloprotease</keyword>
<evidence type="ECO:0000256" key="3">
    <source>
        <dbReference type="ARBA" id="ARBA00022670"/>
    </source>
</evidence>
<feature type="domain" description="PDZ" evidence="11">
    <location>
        <begin position="134"/>
        <end position="204"/>
    </location>
</feature>
<evidence type="ECO:0000256" key="9">
    <source>
        <dbReference type="ARBA" id="ARBA00023136"/>
    </source>
</evidence>
<dbReference type="InterPro" id="IPR001478">
    <property type="entry name" value="PDZ"/>
</dbReference>
<accession>A0A3B1D0P9</accession>
<name>A0A3B1D0P9_9ZZZZ</name>
<sequence length="451" mass="49780">MDYIIYFILTIGILVFVHEFGHFLAARICKIRTDVFAIGFGKRLFGWNKVNGFTVGDLPKDIDLQGHTDYRLSMLPLGGYVKIAGMVDESFDTSFKDEEPKPYEFRSKPTYQKLFVITAGVLMNLFLTIAIFTGINYFQGKEVIKTTLVGNVQAESFAYDVGFRTGDKILSINDKPVSDWESVYTDLLLSKDESVKKIDVIRDGQQVLIAIPQDSLNKAAQQAFFLPVGEVAPIITDVIKDSPAEDAGIKKKDLIIRIADKPINSSSDVIDIISSNPDHALSMVLLRGKDTVVTAVTPSIDGKIGIGLRNTYMGPSEYKTYSLPSSLSQGISDVVNYVELTYVFIERVFAGKLEVGQAFGGPVKIAQLSAESADLGLVAYLKFLAVLSLSLAILNILPFPVLDGGHFVIILIEGIMRREIPIKIKMAIQNVGFIILLLLMAFIIYNDIINL</sequence>
<keyword evidence="3 12" id="KW-0645">Protease</keyword>
<dbReference type="InterPro" id="IPR041489">
    <property type="entry name" value="PDZ_6"/>
</dbReference>
<dbReference type="GO" id="GO:0016020">
    <property type="term" value="C:membrane"/>
    <property type="evidence" value="ECO:0007669"/>
    <property type="project" value="UniProtKB-SubCell"/>
</dbReference>
<keyword evidence="4 10" id="KW-0812">Transmembrane</keyword>
<dbReference type="NCBIfam" id="TIGR00054">
    <property type="entry name" value="RIP metalloprotease RseP"/>
    <property type="match status" value="1"/>
</dbReference>
<evidence type="ECO:0000313" key="12">
    <source>
        <dbReference type="EMBL" id="VAX29794.1"/>
    </source>
</evidence>
<keyword evidence="6" id="KW-0862">Zinc</keyword>
<dbReference type="SUPFAM" id="SSF50156">
    <property type="entry name" value="PDZ domain-like"/>
    <property type="match status" value="2"/>
</dbReference>
<dbReference type="SMART" id="SM00228">
    <property type="entry name" value="PDZ"/>
    <property type="match status" value="2"/>
</dbReference>
<dbReference type="Gene3D" id="2.30.42.10">
    <property type="match status" value="2"/>
</dbReference>
<dbReference type="GO" id="GO:0004222">
    <property type="term" value="F:metalloendopeptidase activity"/>
    <property type="evidence" value="ECO:0007669"/>
    <property type="project" value="InterPro"/>
</dbReference>
<keyword evidence="7 10" id="KW-1133">Transmembrane helix</keyword>
<dbReference type="AlphaFoldDB" id="A0A3B1D0P9"/>
<feature type="transmembrane region" description="Helical" evidence="10">
    <location>
        <begin position="114"/>
        <end position="138"/>
    </location>
</feature>
<comment type="subcellular location">
    <subcellularLocation>
        <location evidence="2">Membrane</location>
        <topology evidence="2">Multi-pass membrane protein</topology>
    </subcellularLocation>
</comment>
<dbReference type="EMBL" id="UOGD01000463">
    <property type="protein sequence ID" value="VAX29794.1"/>
    <property type="molecule type" value="Genomic_DNA"/>
</dbReference>
<keyword evidence="5" id="KW-0378">Hydrolase</keyword>